<protein>
    <submittedName>
        <fullName evidence="1">Uncharacterized protein</fullName>
    </submittedName>
</protein>
<reference evidence="1" key="1">
    <citation type="submission" date="2017-11" db="EMBL/GenBank/DDBJ databases">
        <title>Three new genomes from thermophilic consortium.</title>
        <authorList>
            <person name="Quaggio R."/>
            <person name="Amgarten D."/>
            <person name="Setubal J.C."/>
        </authorList>
    </citation>
    <scope>NUCLEOTIDE SEQUENCE</scope>
    <source>
        <strain evidence="1">ZCTH01-B2</strain>
    </source>
</reference>
<comment type="caution">
    <text evidence="1">The sequence shown here is derived from an EMBL/GenBank/DDBJ whole genome shotgun (WGS) entry which is preliminary data.</text>
</comment>
<dbReference type="Proteomes" id="UP000732377">
    <property type="component" value="Unassembled WGS sequence"/>
</dbReference>
<sequence length="62" mass="7231">MQTLVLTEVLRNCSFNEILADEYNQPYTAVWQLAKSVGKILAKRPKCELLIRILRKILEEIL</sequence>
<gene>
    <name evidence="1" type="ORF">CWE10_08965</name>
</gene>
<dbReference type="EMBL" id="PIUK01000074">
    <property type="protein sequence ID" value="MBY6276339.1"/>
    <property type="molecule type" value="Genomic_DNA"/>
</dbReference>
<proteinExistence type="predicted"/>
<name>A0A953IBJ8_SYMTR</name>
<evidence type="ECO:0000313" key="2">
    <source>
        <dbReference type="Proteomes" id="UP000732377"/>
    </source>
</evidence>
<dbReference type="AlphaFoldDB" id="A0A953IBJ8"/>
<accession>A0A953IBJ8</accession>
<evidence type="ECO:0000313" key="1">
    <source>
        <dbReference type="EMBL" id="MBY6276339.1"/>
    </source>
</evidence>
<organism evidence="1 2">
    <name type="scientific">Symbiobacterium thermophilum</name>
    <dbReference type="NCBI Taxonomy" id="2734"/>
    <lineage>
        <taxon>Bacteria</taxon>
        <taxon>Bacillati</taxon>
        <taxon>Bacillota</taxon>
        <taxon>Clostridia</taxon>
        <taxon>Eubacteriales</taxon>
        <taxon>Symbiobacteriaceae</taxon>
        <taxon>Symbiobacterium</taxon>
    </lineage>
</organism>